<keyword evidence="3" id="KW-1185">Reference proteome</keyword>
<dbReference type="AlphaFoldDB" id="A0A5B7GNK6"/>
<protein>
    <submittedName>
        <fullName evidence="2">Uncharacterized protein</fullName>
    </submittedName>
</protein>
<evidence type="ECO:0000313" key="2">
    <source>
        <dbReference type="EMBL" id="MPC58144.1"/>
    </source>
</evidence>
<dbReference type="EMBL" id="VSRR010015418">
    <property type="protein sequence ID" value="MPC58144.1"/>
    <property type="molecule type" value="Genomic_DNA"/>
</dbReference>
<organism evidence="2 3">
    <name type="scientific">Portunus trituberculatus</name>
    <name type="common">Swimming crab</name>
    <name type="synonym">Neptunus trituberculatus</name>
    <dbReference type="NCBI Taxonomy" id="210409"/>
    <lineage>
        <taxon>Eukaryota</taxon>
        <taxon>Metazoa</taxon>
        <taxon>Ecdysozoa</taxon>
        <taxon>Arthropoda</taxon>
        <taxon>Crustacea</taxon>
        <taxon>Multicrustacea</taxon>
        <taxon>Malacostraca</taxon>
        <taxon>Eumalacostraca</taxon>
        <taxon>Eucarida</taxon>
        <taxon>Decapoda</taxon>
        <taxon>Pleocyemata</taxon>
        <taxon>Brachyura</taxon>
        <taxon>Eubrachyura</taxon>
        <taxon>Portunoidea</taxon>
        <taxon>Portunidae</taxon>
        <taxon>Portuninae</taxon>
        <taxon>Portunus</taxon>
    </lineage>
</organism>
<proteinExistence type="predicted"/>
<feature type="chain" id="PRO_5022664820" evidence="1">
    <location>
        <begin position="26"/>
        <end position="50"/>
    </location>
</feature>
<dbReference type="OrthoDB" id="5984008at2759"/>
<evidence type="ECO:0000256" key="1">
    <source>
        <dbReference type="SAM" id="SignalP"/>
    </source>
</evidence>
<evidence type="ECO:0000313" key="3">
    <source>
        <dbReference type="Proteomes" id="UP000324222"/>
    </source>
</evidence>
<dbReference type="Proteomes" id="UP000324222">
    <property type="component" value="Unassembled WGS sequence"/>
</dbReference>
<accession>A0A5B7GNK6</accession>
<name>A0A5B7GNK6_PORTR</name>
<feature type="signal peptide" evidence="1">
    <location>
        <begin position="1"/>
        <end position="25"/>
    </location>
</feature>
<reference evidence="2 3" key="1">
    <citation type="submission" date="2019-05" db="EMBL/GenBank/DDBJ databases">
        <title>Another draft genome of Portunus trituberculatus and its Hox gene families provides insights of decapod evolution.</title>
        <authorList>
            <person name="Jeong J.-H."/>
            <person name="Song I."/>
            <person name="Kim S."/>
            <person name="Choi T."/>
            <person name="Kim D."/>
            <person name="Ryu S."/>
            <person name="Kim W."/>
        </authorList>
    </citation>
    <scope>NUCLEOTIDE SEQUENCE [LARGE SCALE GENOMIC DNA]</scope>
    <source>
        <tissue evidence="2">Muscle</tissue>
    </source>
</reference>
<keyword evidence="1" id="KW-0732">Signal</keyword>
<sequence>MAWAAKGRLWAVLAILALGWHSVLPTRPREEMIPLGESTFKFSFYNARHG</sequence>
<gene>
    <name evidence="2" type="ORF">E2C01_052139</name>
</gene>
<comment type="caution">
    <text evidence="2">The sequence shown here is derived from an EMBL/GenBank/DDBJ whole genome shotgun (WGS) entry which is preliminary data.</text>
</comment>